<reference evidence="1 2" key="1">
    <citation type="journal article" date="2021" name="Nat. Plants">
        <title>The Taxus genome provides insights into paclitaxel biosynthesis.</title>
        <authorList>
            <person name="Xiong X."/>
            <person name="Gou J."/>
            <person name="Liao Q."/>
            <person name="Li Y."/>
            <person name="Zhou Q."/>
            <person name="Bi G."/>
            <person name="Li C."/>
            <person name="Du R."/>
            <person name="Wang X."/>
            <person name="Sun T."/>
            <person name="Guo L."/>
            <person name="Liang H."/>
            <person name="Lu P."/>
            <person name="Wu Y."/>
            <person name="Zhang Z."/>
            <person name="Ro D.K."/>
            <person name="Shang Y."/>
            <person name="Huang S."/>
            <person name="Yan J."/>
        </authorList>
    </citation>
    <scope>NUCLEOTIDE SEQUENCE [LARGE SCALE GENOMIC DNA]</scope>
    <source>
        <strain evidence="1">Ta-2019</strain>
    </source>
</reference>
<comment type="caution">
    <text evidence="1">The sequence shown here is derived from an EMBL/GenBank/DDBJ whole genome shotgun (WGS) entry which is preliminary data.</text>
</comment>
<sequence>AKGITIFKHKMMIKFRLHGWRHAGGLNNLINSKKLIILYVSIFLLCKEVAKMYTGLTAMPASPYKSIFHFGSAWLTVVPSLRTYRIQNLIFFILSLTLENFHQKPPQSPVQVSKLFKIYTVAIYCTNLVILCNAMH</sequence>
<evidence type="ECO:0000313" key="1">
    <source>
        <dbReference type="EMBL" id="KAH9320903.1"/>
    </source>
</evidence>
<name>A0AA38GFR5_TAXCH</name>
<accession>A0AA38GFR5</accession>
<evidence type="ECO:0000313" key="2">
    <source>
        <dbReference type="Proteomes" id="UP000824469"/>
    </source>
</evidence>
<proteinExistence type="predicted"/>
<gene>
    <name evidence="1" type="ORF">KI387_015542</name>
</gene>
<dbReference type="EMBL" id="JAHRHJ020000003">
    <property type="protein sequence ID" value="KAH9320903.1"/>
    <property type="molecule type" value="Genomic_DNA"/>
</dbReference>
<feature type="non-terminal residue" evidence="1">
    <location>
        <position position="136"/>
    </location>
</feature>
<dbReference type="Proteomes" id="UP000824469">
    <property type="component" value="Unassembled WGS sequence"/>
</dbReference>
<protein>
    <submittedName>
        <fullName evidence="1">Uncharacterized protein</fullName>
    </submittedName>
</protein>
<feature type="non-terminal residue" evidence="1">
    <location>
        <position position="1"/>
    </location>
</feature>
<keyword evidence="2" id="KW-1185">Reference proteome</keyword>
<organism evidence="1 2">
    <name type="scientific">Taxus chinensis</name>
    <name type="common">Chinese yew</name>
    <name type="synonym">Taxus wallichiana var. chinensis</name>
    <dbReference type="NCBI Taxonomy" id="29808"/>
    <lineage>
        <taxon>Eukaryota</taxon>
        <taxon>Viridiplantae</taxon>
        <taxon>Streptophyta</taxon>
        <taxon>Embryophyta</taxon>
        <taxon>Tracheophyta</taxon>
        <taxon>Spermatophyta</taxon>
        <taxon>Pinopsida</taxon>
        <taxon>Pinidae</taxon>
        <taxon>Conifers II</taxon>
        <taxon>Cupressales</taxon>
        <taxon>Taxaceae</taxon>
        <taxon>Taxus</taxon>
    </lineage>
</organism>
<dbReference type="AlphaFoldDB" id="A0AA38GFR5"/>